<keyword evidence="4" id="KW-1185">Reference proteome</keyword>
<feature type="domain" description="Transposon Tn7 transposition protein TnsD C-terminal" evidence="2">
    <location>
        <begin position="209"/>
        <end position="562"/>
    </location>
</feature>
<organism evidence="3 4">
    <name type="scientific">Delftia deserti</name>
    <dbReference type="NCBI Taxonomy" id="1651218"/>
    <lineage>
        <taxon>Bacteria</taxon>
        <taxon>Pseudomonadati</taxon>
        <taxon>Pseudomonadota</taxon>
        <taxon>Betaproteobacteria</taxon>
        <taxon>Burkholderiales</taxon>
        <taxon>Comamonadaceae</taxon>
        <taxon>Delftia</taxon>
    </lineage>
</organism>
<dbReference type="EMBL" id="JBHUIG010000011">
    <property type="protein sequence ID" value="MFD2319327.1"/>
    <property type="molecule type" value="Genomic_DNA"/>
</dbReference>
<dbReference type="Proteomes" id="UP001597287">
    <property type="component" value="Unassembled WGS sequence"/>
</dbReference>
<comment type="caution">
    <text evidence="3">The sequence shown here is derived from an EMBL/GenBank/DDBJ whole genome shotgun (WGS) entry which is preliminary data.</text>
</comment>
<dbReference type="RefSeq" id="WP_088165625.1">
    <property type="nucleotide sequence ID" value="NZ_JBHSIH010000001.1"/>
</dbReference>
<dbReference type="Pfam" id="PF06527">
    <property type="entry name" value="TniQ"/>
    <property type="match status" value="1"/>
</dbReference>
<feature type="domain" description="TniQ" evidence="1">
    <location>
        <begin position="17"/>
        <end position="167"/>
    </location>
</feature>
<evidence type="ECO:0000313" key="4">
    <source>
        <dbReference type="Proteomes" id="UP001597287"/>
    </source>
</evidence>
<dbReference type="InterPro" id="IPR032750">
    <property type="entry name" value="TnsD_C"/>
</dbReference>
<sequence>MPEVDSLFSEYQLLCWLPDETLFSLVSRHHQLWGHVTSAQTCQLIFGRARAGTHHDLSNSLGAFAQRTNGLLGDVNSVARERTLLKFYAAFVPQSETENAVACMSSNSVAYLKLRLGILTSRFRANHPLKACSQCMEQDIRETGWAYWHLKHQFPGVWMCTTHKQQLLLSTLKANGVKRFQWLLPHWSELNPASLVTGETASSCVLLSLAELIEALVQAAVHQPLLWRELHEVYRQELRLRGWTAGVASLRTAQIAAAFLDYCKPLRCIPEFAALAEDGVAMATQLGRLLRPPRCGTHPLRHLLLIHWLFGDVQRFDVALKSESLNNHPPTHEGVPATVPVVDPRVTHLCSLIQQEGQSVRRAAGLVGVDTHTALVWAAKAGIAISRRPQKLSTDVRAGASRDLRRGNDKEQVAFRAGVSVGTITRLLLSDVTLHADWSEARREQARSQSRARWLQLLQLSGSLGIKWMRQMDTRTYTWLYRNDRAWLDAHKPAPLPQRSRSLPVDWAARDERLSGLVREAALRLMEERGVRRIQFWQLCQQIPDLRAKQAALHRLPRTLEAIQAAMTAHVPSQDLLR</sequence>
<dbReference type="InterPro" id="IPR009492">
    <property type="entry name" value="TniQ"/>
</dbReference>
<dbReference type="Pfam" id="PF15978">
    <property type="entry name" value="TnsD"/>
    <property type="match status" value="1"/>
</dbReference>
<name>A0ABW5ENN6_9BURK</name>
<accession>A0ABW5ENN6</accession>
<evidence type="ECO:0000259" key="1">
    <source>
        <dbReference type="Pfam" id="PF06527"/>
    </source>
</evidence>
<proteinExistence type="predicted"/>
<gene>
    <name evidence="3" type="ORF">ACFSPV_11450</name>
</gene>
<protein>
    <submittedName>
        <fullName evidence="3">TnsD family Tn7-like transposition protein</fullName>
    </submittedName>
</protein>
<evidence type="ECO:0000313" key="3">
    <source>
        <dbReference type="EMBL" id="MFD2319327.1"/>
    </source>
</evidence>
<reference evidence="4" key="1">
    <citation type="journal article" date="2019" name="Int. J. Syst. Evol. Microbiol.">
        <title>The Global Catalogue of Microorganisms (GCM) 10K type strain sequencing project: providing services to taxonomists for standard genome sequencing and annotation.</title>
        <authorList>
            <consortium name="The Broad Institute Genomics Platform"/>
            <consortium name="The Broad Institute Genome Sequencing Center for Infectious Disease"/>
            <person name="Wu L."/>
            <person name="Ma J."/>
        </authorList>
    </citation>
    <scope>NUCLEOTIDE SEQUENCE [LARGE SCALE GENOMIC DNA]</scope>
    <source>
        <strain evidence="4">CCUG 62793</strain>
    </source>
</reference>
<evidence type="ECO:0000259" key="2">
    <source>
        <dbReference type="Pfam" id="PF15978"/>
    </source>
</evidence>